<dbReference type="InterPro" id="IPR046373">
    <property type="entry name" value="Acyl-CoA_Oxase/DH_mid-dom_sf"/>
</dbReference>
<dbReference type="GO" id="GO:0003995">
    <property type="term" value="F:acyl-CoA dehydrogenase activity"/>
    <property type="evidence" value="ECO:0007669"/>
    <property type="project" value="TreeGrafter"/>
</dbReference>
<dbReference type="PANTHER" id="PTHR43884:SF20">
    <property type="entry name" value="ACYL-COA DEHYDROGENASE FADE28"/>
    <property type="match status" value="1"/>
</dbReference>
<dbReference type="OrthoDB" id="4447929at2"/>
<feature type="domain" description="Acyl-CoA dehydrogenase/oxidase N-terminal" evidence="7">
    <location>
        <begin position="27"/>
        <end position="103"/>
    </location>
</feature>
<evidence type="ECO:0000259" key="7">
    <source>
        <dbReference type="Pfam" id="PF02771"/>
    </source>
</evidence>
<dbReference type="Pfam" id="PF00441">
    <property type="entry name" value="Acyl-CoA_dh_1"/>
    <property type="match status" value="1"/>
</dbReference>
<evidence type="ECO:0000256" key="5">
    <source>
        <dbReference type="ARBA" id="ARBA00023002"/>
    </source>
</evidence>
<feature type="domain" description="Acyl-CoA dehydrogenase/oxidase C-terminal" evidence="6">
    <location>
        <begin position="223"/>
        <end position="345"/>
    </location>
</feature>
<evidence type="ECO:0000256" key="2">
    <source>
        <dbReference type="ARBA" id="ARBA00009347"/>
    </source>
</evidence>
<keyword evidence="4" id="KW-0274">FAD</keyword>
<dbReference type="Gene3D" id="1.20.140.10">
    <property type="entry name" value="Butyryl-CoA Dehydrogenase, subunit A, domain 3"/>
    <property type="match status" value="1"/>
</dbReference>
<dbReference type="Proteomes" id="UP000093629">
    <property type="component" value="Unassembled WGS sequence"/>
</dbReference>
<gene>
    <name evidence="8" type="ORF">A5636_07675</name>
</gene>
<evidence type="ECO:0000313" key="9">
    <source>
        <dbReference type="Proteomes" id="UP000093629"/>
    </source>
</evidence>
<evidence type="ECO:0000256" key="3">
    <source>
        <dbReference type="ARBA" id="ARBA00022630"/>
    </source>
</evidence>
<dbReference type="SUPFAM" id="SSF56645">
    <property type="entry name" value="Acyl-CoA dehydrogenase NM domain-like"/>
    <property type="match status" value="1"/>
</dbReference>
<comment type="caution">
    <text evidence="8">The sequence shown here is derived from an EMBL/GenBank/DDBJ whole genome shotgun (WGS) entry which is preliminary data.</text>
</comment>
<dbReference type="SUPFAM" id="SSF47203">
    <property type="entry name" value="Acyl-CoA dehydrogenase C-terminal domain-like"/>
    <property type="match status" value="1"/>
</dbReference>
<dbReference type="InterPro" id="IPR013786">
    <property type="entry name" value="AcylCoA_DH/ox_N"/>
</dbReference>
<dbReference type="PANTHER" id="PTHR43884">
    <property type="entry name" value="ACYL-COA DEHYDROGENASE"/>
    <property type="match status" value="1"/>
</dbReference>
<dbReference type="AlphaFoldDB" id="A0A1A3N0I8"/>
<keyword evidence="3" id="KW-0285">Flavoprotein</keyword>
<dbReference type="GO" id="GO:0050660">
    <property type="term" value="F:flavin adenine dinucleotide binding"/>
    <property type="evidence" value="ECO:0007669"/>
    <property type="project" value="InterPro"/>
</dbReference>
<sequence length="360" mass="38017">MRLLADQDERDLAAMCRSLLSTHAGDDKALWTALGESGVLGLGIPEEFGGSGGGWTDLGVFCLEAGRALCPLTVHSTLFAALAIDVLAGPSSRALWLPGLTSGTLRASTALWNPRDAGVLAPTVRAAADPRGGWSLSGVTDFVADADSVDLIVVSAETDYGITVFVVDVADVADVEVAPLTMMGGHRAGAVTFDGVLVDDPRRVFRSVTEQDLRRVANAATALLCLDLVGVGEAVVQRTVEYTRLREQFGRPIASFQAAQHLVAQMHIALSAARLAAHSAVFWIGRGDTATRETAIARMHAAKVKQITLDAHQLHGGMGYVLETDLHLFSERARVLATLGGGADVAAGWLDAEMDWNRGQ</sequence>
<dbReference type="EMBL" id="LZLQ01000096">
    <property type="protein sequence ID" value="OBK14579.1"/>
    <property type="molecule type" value="Genomic_DNA"/>
</dbReference>
<name>A0A1A3N0I8_MYCAS</name>
<dbReference type="Gene3D" id="2.40.110.10">
    <property type="entry name" value="Butyryl-CoA Dehydrogenase, subunit A, domain 2"/>
    <property type="match status" value="1"/>
</dbReference>
<keyword evidence="5" id="KW-0560">Oxidoreductase</keyword>
<evidence type="ECO:0000256" key="1">
    <source>
        <dbReference type="ARBA" id="ARBA00001974"/>
    </source>
</evidence>
<dbReference type="Gene3D" id="1.10.540.10">
    <property type="entry name" value="Acyl-CoA dehydrogenase/oxidase, N-terminal domain"/>
    <property type="match status" value="1"/>
</dbReference>
<protein>
    <submittedName>
        <fullName evidence="8">Acyl-CoA dehydrogenase</fullName>
    </submittedName>
</protein>
<dbReference type="Pfam" id="PF02771">
    <property type="entry name" value="Acyl-CoA_dh_N"/>
    <property type="match status" value="1"/>
</dbReference>
<dbReference type="InterPro" id="IPR009100">
    <property type="entry name" value="AcylCoA_DH/oxidase_NM_dom_sf"/>
</dbReference>
<dbReference type="InterPro" id="IPR009075">
    <property type="entry name" value="AcylCo_DH/oxidase_C"/>
</dbReference>
<proteinExistence type="inferred from homology"/>
<comment type="cofactor">
    <cofactor evidence="1">
        <name>FAD</name>
        <dbReference type="ChEBI" id="CHEBI:57692"/>
    </cofactor>
</comment>
<comment type="similarity">
    <text evidence="2">Belongs to the acyl-CoA dehydrogenase family.</text>
</comment>
<evidence type="ECO:0000259" key="6">
    <source>
        <dbReference type="Pfam" id="PF00441"/>
    </source>
</evidence>
<dbReference type="RefSeq" id="WP_065159472.1">
    <property type="nucleotide sequence ID" value="NZ_LZLQ01000096.1"/>
</dbReference>
<evidence type="ECO:0000256" key="4">
    <source>
        <dbReference type="ARBA" id="ARBA00022827"/>
    </source>
</evidence>
<accession>A0A1A3N0I8</accession>
<reference evidence="8 9" key="1">
    <citation type="submission" date="2016-06" db="EMBL/GenBank/DDBJ databases">
        <authorList>
            <person name="Kjaerup R.B."/>
            <person name="Dalgaard T.S."/>
            <person name="Juul-Madsen H.R."/>
        </authorList>
    </citation>
    <scope>NUCLEOTIDE SEQUENCE [LARGE SCALE GENOMIC DNA]</scope>
    <source>
        <strain evidence="8 9">1245139.5</strain>
    </source>
</reference>
<evidence type="ECO:0000313" key="8">
    <source>
        <dbReference type="EMBL" id="OBK14579.1"/>
    </source>
</evidence>
<dbReference type="InterPro" id="IPR037069">
    <property type="entry name" value="AcylCoA_DH/ox_N_sf"/>
</dbReference>
<organism evidence="8 9">
    <name type="scientific">Mycobacterium asiaticum</name>
    <dbReference type="NCBI Taxonomy" id="1790"/>
    <lineage>
        <taxon>Bacteria</taxon>
        <taxon>Bacillati</taxon>
        <taxon>Actinomycetota</taxon>
        <taxon>Actinomycetes</taxon>
        <taxon>Mycobacteriales</taxon>
        <taxon>Mycobacteriaceae</taxon>
        <taxon>Mycobacterium</taxon>
    </lineage>
</organism>
<keyword evidence="9" id="KW-1185">Reference proteome</keyword>
<dbReference type="InterPro" id="IPR036250">
    <property type="entry name" value="AcylCo_DH-like_C"/>
</dbReference>